<accession>A0A197JJ89</accession>
<evidence type="ECO:0000313" key="1">
    <source>
        <dbReference type="EMBL" id="OAQ25038.1"/>
    </source>
</evidence>
<organism evidence="1 2">
    <name type="scientific">Linnemannia elongata AG-77</name>
    <dbReference type="NCBI Taxonomy" id="1314771"/>
    <lineage>
        <taxon>Eukaryota</taxon>
        <taxon>Fungi</taxon>
        <taxon>Fungi incertae sedis</taxon>
        <taxon>Mucoromycota</taxon>
        <taxon>Mortierellomycotina</taxon>
        <taxon>Mortierellomycetes</taxon>
        <taxon>Mortierellales</taxon>
        <taxon>Mortierellaceae</taxon>
        <taxon>Linnemannia</taxon>
    </lineage>
</organism>
<keyword evidence="2" id="KW-1185">Reference proteome</keyword>
<dbReference type="Proteomes" id="UP000078512">
    <property type="component" value="Unassembled WGS sequence"/>
</dbReference>
<gene>
    <name evidence="1" type="ORF">K457DRAFT_23613</name>
</gene>
<dbReference type="OrthoDB" id="2408684at2759"/>
<reference evidence="1 2" key="1">
    <citation type="submission" date="2016-05" db="EMBL/GenBank/DDBJ databases">
        <title>Genome sequencing reveals origins of a unique bacterial endosymbiosis in the earliest lineages of terrestrial Fungi.</title>
        <authorList>
            <consortium name="DOE Joint Genome Institute"/>
            <person name="Uehling J."/>
            <person name="Gryganskyi A."/>
            <person name="Hameed K."/>
            <person name="Tschaplinski T."/>
            <person name="Misztal P."/>
            <person name="Wu S."/>
            <person name="Desiro A."/>
            <person name="Vande Pol N."/>
            <person name="Du Z.-Y."/>
            <person name="Zienkiewicz A."/>
            <person name="Zienkiewicz K."/>
            <person name="Morin E."/>
            <person name="Tisserant E."/>
            <person name="Splivallo R."/>
            <person name="Hainaut M."/>
            <person name="Henrissat B."/>
            <person name="Ohm R."/>
            <person name="Kuo A."/>
            <person name="Yan J."/>
            <person name="Lipzen A."/>
            <person name="Nolan M."/>
            <person name="Labutti K."/>
            <person name="Barry K."/>
            <person name="Goldstein A."/>
            <person name="Labbe J."/>
            <person name="Schadt C."/>
            <person name="Tuskan G."/>
            <person name="Grigoriev I."/>
            <person name="Martin F."/>
            <person name="Vilgalys R."/>
            <person name="Bonito G."/>
        </authorList>
    </citation>
    <scope>NUCLEOTIDE SEQUENCE [LARGE SCALE GENOMIC DNA]</scope>
    <source>
        <strain evidence="1 2">AG-77</strain>
    </source>
</reference>
<protein>
    <submittedName>
        <fullName evidence="1">Uncharacterized protein</fullName>
    </submittedName>
</protein>
<sequence length="168" mass="18481">MVPPTPQASVVMDTLTERAEVVVVAELKKLGYRVRVTEISSIAKFVLSARLCELDDKLALVSTMNGKDVQKRLGFPDHTCLILERDNYHFVPAWCKLDMIKSVIKAIENAPAEAICCVCTSPTDTYCWKCNKGACRSCVSTMSTGLQVLYLCPSCGIKNALEDLAEES</sequence>
<name>A0A197JJ89_9FUNG</name>
<proteinExistence type="predicted"/>
<dbReference type="EMBL" id="KV442084">
    <property type="protein sequence ID" value="OAQ25038.1"/>
    <property type="molecule type" value="Genomic_DNA"/>
</dbReference>
<dbReference type="AlphaFoldDB" id="A0A197JJ89"/>
<evidence type="ECO:0000313" key="2">
    <source>
        <dbReference type="Proteomes" id="UP000078512"/>
    </source>
</evidence>